<dbReference type="RefSeq" id="WP_090388957.1">
    <property type="nucleotide sequence ID" value="NZ_FMZO01000002.1"/>
</dbReference>
<protein>
    <submittedName>
        <fullName evidence="1">Uncharacterized protein</fullName>
    </submittedName>
</protein>
<name>A0A1G6LGB5_NIADE</name>
<accession>A0A1G6LGB5</accession>
<keyword evidence="2" id="KW-1185">Reference proteome</keyword>
<reference evidence="2" key="1">
    <citation type="submission" date="2016-10" db="EMBL/GenBank/DDBJ databases">
        <authorList>
            <person name="Varghese N."/>
            <person name="Submissions S."/>
        </authorList>
    </citation>
    <scope>NUCLEOTIDE SEQUENCE [LARGE SCALE GENOMIC DNA]</scope>
    <source>
        <strain evidence="2">DSM 25811 / CCM 8410 / LMG 26954 / E90</strain>
    </source>
</reference>
<proteinExistence type="predicted"/>
<organism evidence="1 2">
    <name type="scientific">Niabella drilacis (strain DSM 25811 / CCM 8410 / CCUG 62505 / LMG 26954 / E90)</name>
    <dbReference type="NCBI Taxonomy" id="1285928"/>
    <lineage>
        <taxon>Bacteria</taxon>
        <taxon>Pseudomonadati</taxon>
        <taxon>Bacteroidota</taxon>
        <taxon>Chitinophagia</taxon>
        <taxon>Chitinophagales</taxon>
        <taxon>Chitinophagaceae</taxon>
        <taxon>Niabella</taxon>
    </lineage>
</organism>
<dbReference type="OrthoDB" id="10011460at2"/>
<evidence type="ECO:0000313" key="2">
    <source>
        <dbReference type="Proteomes" id="UP000198757"/>
    </source>
</evidence>
<gene>
    <name evidence="1" type="ORF">SAMN04487894_102345</name>
</gene>
<dbReference type="EMBL" id="FMZO01000002">
    <property type="protein sequence ID" value="SDC42472.1"/>
    <property type="molecule type" value="Genomic_DNA"/>
</dbReference>
<dbReference type="AlphaFoldDB" id="A0A1G6LGB5"/>
<sequence length="62" mass="6936">MKCGSWHFTDFRKGGGIALQMRRVVVYMHALMGQGDRGGRAGDAMDRAEGAPPLRSRFWLPE</sequence>
<dbReference type="Proteomes" id="UP000198757">
    <property type="component" value="Unassembled WGS sequence"/>
</dbReference>
<evidence type="ECO:0000313" key="1">
    <source>
        <dbReference type="EMBL" id="SDC42472.1"/>
    </source>
</evidence>